<dbReference type="EMBL" id="LGTC01000001">
    <property type="protein sequence ID" value="KNY24812.1"/>
    <property type="molecule type" value="Genomic_DNA"/>
</dbReference>
<dbReference type="SUPFAM" id="SSF47413">
    <property type="entry name" value="lambda repressor-like DNA-binding domains"/>
    <property type="match status" value="1"/>
</dbReference>
<sequence>MLTEIYERIRFLRKDHFKLSQEKFGDRLGVSRDVIKNMELNLVEVKEHFIKLICREFNVSYAWLKTGEGEMFDTSFDDTTAMFDRIMASDNETAKKIFKAFSKLDEDEWKTIEKIIDEVAKK</sequence>
<dbReference type="CDD" id="cd00093">
    <property type="entry name" value="HTH_XRE"/>
    <property type="match status" value="1"/>
</dbReference>
<accession>A0A0L6JH68</accession>
<dbReference type="RefSeq" id="WP_050752932.1">
    <property type="nucleotide sequence ID" value="NZ_JQKC01000009.1"/>
</dbReference>
<dbReference type="STRING" id="398512.Bccel_0069"/>
<feature type="domain" description="HTH cro/C1-type" evidence="1">
    <location>
        <begin position="9"/>
        <end position="64"/>
    </location>
</feature>
<organism evidence="2 3">
    <name type="scientific">Pseudobacteroides cellulosolvens ATCC 35603 = DSM 2933</name>
    <dbReference type="NCBI Taxonomy" id="398512"/>
    <lineage>
        <taxon>Bacteria</taxon>
        <taxon>Bacillati</taxon>
        <taxon>Bacillota</taxon>
        <taxon>Clostridia</taxon>
        <taxon>Eubacteriales</taxon>
        <taxon>Oscillospiraceae</taxon>
        <taxon>Pseudobacteroides</taxon>
    </lineage>
</organism>
<dbReference type="AlphaFoldDB" id="A0A0L6JH68"/>
<keyword evidence="3" id="KW-1185">Reference proteome</keyword>
<evidence type="ECO:0000259" key="1">
    <source>
        <dbReference type="PROSITE" id="PS50943"/>
    </source>
</evidence>
<dbReference type="GO" id="GO:0003677">
    <property type="term" value="F:DNA binding"/>
    <property type="evidence" value="ECO:0007669"/>
    <property type="project" value="InterPro"/>
</dbReference>
<dbReference type="Proteomes" id="UP000036923">
    <property type="component" value="Unassembled WGS sequence"/>
</dbReference>
<dbReference type="Gene3D" id="1.10.260.40">
    <property type="entry name" value="lambda repressor-like DNA-binding domains"/>
    <property type="match status" value="1"/>
</dbReference>
<dbReference type="SMART" id="SM00530">
    <property type="entry name" value="HTH_XRE"/>
    <property type="match status" value="1"/>
</dbReference>
<evidence type="ECO:0000313" key="2">
    <source>
        <dbReference type="EMBL" id="KNY24812.1"/>
    </source>
</evidence>
<proteinExistence type="predicted"/>
<dbReference type="PROSITE" id="PS50943">
    <property type="entry name" value="HTH_CROC1"/>
    <property type="match status" value="1"/>
</dbReference>
<comment type="caution">
    <text evidence="2">The sequence shown here is derived from an EMBL/GenBank/DDBJ whole genome shotgun (WGS) entry which is preliminary data.</text>
</comment>
<protein>
    <submittedName>
        <fullName evidence="2">Helix-turn-helix domain protein</fullName>
    </submittedName>
</protein>
<dbReference type="Pfam" id="PF12844">
    <property type="entry name" value="HTH_19"/>
    <property type="match status" value="1"/>
</dbReference>
<evidence type="ECO:0000313" key="3">
    <source>
        <dbReference type="Proteomes" id="UP000036923"/>
    </source>
</evidence>
<gene>
    <name evidence="2" type="ORF">Bccel_0069</name>
</gene>
<name>A0A0L6JH68_9FIRM</name>
<dbReference type="InterPro" id="IPR010982">
    <property type="entry name" value="Lambda_DNA-bd_dom_sf"/>
</dbReference>
<dbReference type="OrthoDB" id="2735991at2"/>
<dbReference type="eggNOG" id="COG1396">
    <property type="taxonomic scope" value="Bacteria"/>
</dbReference>
<reference evidence="3" key="1">
    <citation type="submission" date="2015-07" db="EMBL/GenBank/DDBJ databases">
        <title>Near-Complete Genome Sequence of the Cellulolytic Bacterium Bacteroides (Pseudobacteroides) cellulosolvens ATCC 35603.</title>
        <authorList>
            <person name="Dassa B."/>
            <person name="Utturkar S.M."/>
            <person name="Klingeman D.M."/>
            <person name="Hurt R.A."/>
            <person name="Keller M."/>
            <person name="Xu J."/>
            <person name="Reddy Y.H.K."/>
            <person name="Borovok I."/>
            <person name="Grinberg I.R."/>
            <person name="Lamed R."/>
            <person name="Zhivin O."/>
            <person name="Bayer E.A."/>
            <person name="Brown S.D."/>
        </authorList>
    </citation>
    <scope>NUCLEOTIDE SEQUENCE [LARGE SCALE GENOMIC DNA]</scope>
    <source>
        <strain evidence="3">DSM 2933</strain>
    </source>
</reference>
<dbReference type="InterPro" id="IPR001387">
    <property type="entry name" value="Cro/C1-type_HTH"/>
</dbReference>